<dbReference type="SUPFAM" id="SSF54403">
    <property type="entry name" value="Cystatin/monellin"/>
    <property type="match status" value="1"/>
</dbReference>
<dbReference type="Proteomes" id="UP000694864">
    <property type="component" value="Chromosome 16"/>
</dbReference>
<evidence type="ECO:0000313" key="4">
    <source>
        <dbReference type="Proteomes" id="UP000694864"/>
    </source>
</evidence>
<keyword evidence="4" id="KW-1185">Reference proteome</keyword>
<dbReference type="InterPro" id="IPR046350">
    <property type="entry name" value="Cystatin_sf"/>
</dbReference>
<evidence type="ECO:0000313" key="5">
    <source>
        <dbReference type="RefSeq" id="XP_010473553.1"/>
    </source>
</evidence>
<evidence type="ECO:0000256" key="2">
    <source>
        <dbReference type="ARBA" id="ARBA00022704"/>
    </source>
</evidence>
<accession>A0ABM0WN81</accession>
<organism evidence="4 5">
    <name type="scientific">Camelina sativa</name>
    <name type="common">False flax</name>
    <name type="synonym">Myagrum sativum</name>
    <dbReference type="NCBI Taxonomy" id="90675"/>
    <lineage>
        <taxon>Eukaryota</taxon>
        <taxon>Viridiplantae</taxon>
        <taxon>Streptophyta</taxon>
        <taxon>Embryophyta</taxon>
        <taxon>Tracheophyta</taxon>
        <taxon>Spermatophyta</taxon>
        <taxon>Magnoliopsida</taxon>
        <taxon>eudicotyledons</taxon>
        <taxon>Gunneridae</taxon>
        <taxon>Pentapetalae</taxon>
        <taxon>rosids</taxon>
        <taxon>malvids</taxon>
        <taxon>Brassicales</taxon>
        <taxon>Brassicaceae</taxon>
        <taxon>Camelineae</taxon>
        <taxon>Camelina</taxon>
    </lineage>
</organism>
<dbReference type="PANTHER" id="PTHR31228">
    <property type="entry name" value="CYSTATIN/MONELLIN SUPERFAMILY PROTEIN"/>
    <property type="match status" value="1"/>
</dbReference>
<name>A0ABM0WN81_CAMSA</name>
<dbReference type="InterPro" id="IPR000010">
    <property type="entry name" value="Cystatin_dom"/>
</dbReference>
<gene>
    <name evidence="5" type="primary">LOC104752988</name>
</gene>
<dbReference type="Pfam" id="PF00031">
    <property type="entry name" value="Cystatin"/>
    <property type="match status" value="1"/>
</dbReference>
<feature type="domain" description="Cystatin" evidence="3">
    <location>
        <begin position="94"/>
        <end position="142"/>
    </location>
</feature>
<reference evidence="5" key="2">
    <citation type="submission" date="2025-08" db="UniProtKB">
        <authorList>
            <consortium name="RefSeq"/>
        </authorList>
    </citation>
    <scope>IDENTIFICATION</scope>
    <source>
        <tissue evidence="5">Leaf</tissue>
    </source>
</reference>
<proteinExistence type="predicted"/>
<reference evidence="4" key="1">
    <citation type="journal article" date="2014" name="Nat. Commun.">
        <title>The emerging biofuel crop Camelina sativa retains a highly undifferentiated hexaploid genome structure.</title>
        <authorList>
            <person name="Kagale S."/>
            <person name="Koh C."/>
            <person name="Nixon J."/>
            <person name="Bollina V."/>
            <person name="Clarke W.E."/>
            <person name="Tuteja R."/>
            <person name="Spillane C."/>
            <person name="Robinson S.J."/>
            <person name="Links M.G."/>
            <person name="Clarke C."/>
            <person name="Higgins E.E."/>
            <person name="Huebert T."/>
            <person name="Sharpe A.G."/>
            <person name="Parkin I.A."/>
        </authorList>
    </citation>
    <scope>NUCLEOTIDE SEQUENCE [LARGE SCALE GENOMIC DNA]</scope>
    <source>
        <strain evidence="4">cv. DH55</strain>
    </source>
</reference>
<dbReference type="RefSeq" id="XP_010473553.1">
    <property type="nucleotide sequence ID" value="XM_010475251.2"/>
</dbReference>
<protein>
    <submittedName>
        <fullName evidence="5">Uncharacterized protein LOC104752988</fullName>
    </submittedName>
</protein>
<keyword evidence="1" id="KW-0646">Protease inhibitor</keyword>
<dbReference type="PANTHER" id="PTHR31228:SF36">
    <property type="entry name" value="CYSTATIN_MONELLIN SUPERFAMILY PROTEIN"/>
    <property type="match status" value="1"/>
</dbReference>
<dbReference type="NCBIfam" id="TIGR01638">
    <property type="entry name" value="Atha_cystat_rel"/>
    <property type="match status" value="1"/>
</dbReference>
<evidence type="ECO:0000259" key="3">
    <source>
        <dbReference type="Pfam" id="PF00031"/>
    </source>
</evidence>
<dbReference type="InterPro" id="IPR006525">
    <property type="entry name" value="Cystatin-related_pln"/>
</dbReference>
<keyword evidence="2" id="KW-0789">Thiol protease inhibitor</keyword>
<sequence>MLCEQFAGWTWWLEDAYLLFTPDDPDWLRPYYITRTEEEEPRLTPDQETDLMNEQIEASEGFDIDFTKFRCLFNYHPVDFDDDEFVEEPETNLDLLKRLAQRSIDNYNQQHETEYEFTKVLYANFHMSAGVMFLITFQVKDHANYLTKDFQARIR</sequence>
<dbReference type="Gene3D" id="3.10.450.10">
    <property type="match status" value="1"/>
</dbReference>
<evidence type="ECO:0000256" key="1">
    <source>
        <dbReference type="ARBA" id="ARBA00022690"/>
    </source>
</evidence>
<dbReference type="GeneID" id="104752988"/>